<keyword evidence="2" id="KW-1185">Reference proteome</keyword>
<organism evidence="1 2">
    <name type="scientific">Mesorhizobium qingshengii</name>
    <dbReference type="NCBI Taxonomy" id="1165689"/>
    <lineage>
        <taxon>Bacteria</taxon>
        <taxon>Pseudomonadati</taxon>
        <taxon>Pseudomonadota</taxon>
        <taxon>Alphaproteobacteria</taxon>
        <taxon>Hyphomicrobiales</taxon>
        <taxon>Phyllobacteriaceae</taxon>
        <taxon>Mesorhizobium</taxon>
    </lineage>
</organism>
<dbReference type="EMBL" id="JAPFQA010000008">
    <property type="protein sequence ID" value="MCZ8546356.1"/>
    <property type="molecule type" value="Genomic_DNA"/>
</dbReference>
<evidence type="ECO:0000313" key="2">
    <source>
        <dbReference type="Proteomes" id="UP001152178"/>
    </source>
</evidence>
<gene>
    <name evidence="1" type="ORF">OOJ09_19380</name>
</gene>
<reference evidence="1" key="1">
    <citation type="submission" date="2022-11" db="EMBL/GenBank/DDBJ databases">
        <authorList>
            <person name="Coimbra C."/>
        </authorList>
    </citation>
    <scope>NUCLEOTIDE SEQUENCE</scope>
    <source>
        <strain evidence="1">Jales19</strain>
    </source>
</reference>
<dbReference type="RefSeq" id="WP_269906715.1">
    <property type="nucleotide sequence ID" value="NZ_JAPFQA010000008.1"/>
</dbReference>
<proteinExistence type="predicted"/>
<evidence type="ECO:0000313" key="1">
    <source>
        <dbReference type="EMBL" id="MCZ8546356.1"/>
    </source>
</evidence>
<comment type="caution">
    <text evidence="1">The sequence shown here is derived from an EMBL/GenBank/DDBJ whole genome shotgun (WGS) entry which is preliminary data.</text>
</comment>
<dbReference type="Proteomes" id="UP001152178">
    <property type="component" value="Unassembled WGS sequence"/>
</dbReference>
<sequence>MDPKRLDHKLDCKACGTVQLDIPDDATDSTPIHCSNCGRYLGDWGELQDDFHRQAGDAQAFDLNHGNIIKK</sequence>
<name>A0ABT4QXP4_9HYPH</name>
<protein>
    <submittedName>
        <fullName evidence="1">Uncharacterized protein</fullName>
    </submittedName>
</protein>
<accession>A0ABT4QXP4</accession>